<dbReference type="GO" id="GO:0070475">
    <property type="term" value="P:rRNA base methylation"/>
    <property type="evidence" value="ECO:0007669"/>
    <property type="project" value="TreeGrafter"/>
</dbReference>
<dbReference type="NCBIfam" id="TIGR00479">
    <property type="entry name" value="rumA"/>
    <property type="match status" value="1"/>
</dbReference>
<evidence type="ECO:0000259" key="4">
    <source>
        <dbReference type="PROSITE" id="PS50926"/>
    </source>
</evidence>
<feature type="domain" description="TRAM" evidence="4">
    <location>
        <begin position="9"/>
        <end position="67"/>
    </location>
</feature>
<reference evidence="5" key="1">
    <citation type="submission" date="2018-06" db="EMBL/GenBank/DDBJ databases">
        <authorList>
            <person name="Zhirakovskaya E."/>
        </authorList>
    </citation>
    <scope>NUCLEOTIDE SEQUENCE</scope>
</reference>
<dbReference type="InterPro" id="IPR012340">
    <property type="entry name" value="NA-bd_OB-fold"/>
</dbReference>
<protein>
    <recommendedName>
        <fullName evidence="4">TRAM domain-containing protein</fullName>
    </recommendedName>
</protein>
<dbReference type="Gene3D" id="3.40.50.150">
    <property type="entry name" value="Vaccinia Virus protein VP39"/>
    <property type="match status" value="1"/>
</dbReference>
<dbReference type="SUPFAM" id="SSF50249">
    <property type="entry name" value="Nucleic acid-binding proteins"/>
    <property type="match status" value="1"/>
</dbReference>
<dbReference type="InterPro" id="IPR010280">
    <property type="entry name" value="U5_MeTrfase_fam"/>
</dbReference>
<proteinExistence type="predicted"/>
<keyword evidence="1" id="KW-0489">Methyltransferase</keyword>
<dbReference type="FunFam" id="2.40.50.1070:FF:000003">
    <property type="entry name" value="23S rRNA (Uracil-5-)-methyltransferase RumA"/>
    <property type="match status" value="1"/>
</dbReference>
<dbReference type="PANTHER" id="PTHR11061:SF30">
    <property type="entry name" value="TRNA (URACIL(54)-C(5))-METHYLTRANSFERASE"/>
    <property type="match status" value="1"/>
</dbReference>
<keyword evidence="3" id="KW-0949">S-adenosyl-L-methionine</keyword>
<accession>A0A3B1CYW3</accession>
<evidence type="ECO:0000313" key="5">
    <source>
        <dbReference type="EMBL" id="VAX27840.1"/>
    </source>
</evidence>
<dbReference type="Gene3D" id="2.40.50.140">
    <property type="entry name" value="Nucleic acid-binding proteins"/>
    <property type="match status" value="1"/>
</dbReference>
<dbReference type="PROSITE" id="PS51687">
    <property type="entry name" value="SAM_MT_RNA_M5U"/>
    <property type="match status" value="1"/>
</dbReference>
<feature type="non-terminal residue" evidence="5">
    <location>
        <position position="322"/>
    </location>
</feature>
<dbReference type="InterPro" id="IPR002792">
    <property type="entry name" value="TRAM_dom"/>
</dbReference>
<evidence type="ECO:0000256" key="1">
    <source>
        <dbReference type="ARBA" id="ARBA00022603"/>
    </source>
</evidence>
<dbReference type="PROSITE" id="PS50926">
    <property type="entry name" value="TRAM"/>
    <property type="match status" value="1"/>
</dbReference>
<dbReference type="InterPro" id="IPR029063">
    <property type="entry name" value="SAM-dependent_MTases_sf"/>
</dbReference>
<dbReference type="Gene3D" id="2.40.50.1070">
    <property type="match status" value="1"/>
</dbReference>
<sequence>MAKQKSIIPVKIGDRLELVIETQGASGDGICRHQGYTLFVPGGLPGDQVMGEIKKVTPRFGVAQVVERVKPSEFRIEPPCPVFPECGGCKFQDLSYDQQMRFKVGVVTDGLKHIAKIPPPEDIKTLPAERPYQYRNKASFALSLNDKKLEIGFYKQGTHEVADASACDILLQPINEVKEWLRGLLEKHRVHIYDETKRKGFLRGIVVRHSETTQETLIGFVTTKGRFPKPFMEELKTSENLERFHVAGIVQNLNEQNTNIILGPQTRLLWGKSYFTDQLDELKFRLSLGSFMQVNTPQAVRLYEVIQKWAKTGDGKILDAYC</sequence>
<dbReference type="Pfam" id="PF01938">
    <property type="entry name" value="TRAM"/>
    <property type="match status" value="1"/>
</dbReference>
<organism evidence="5">
    <name type="scientific">hydrothermal vent metagenome</name>
    <dbReference type="NCBI Taxonomy" id="652676"/>
    <lineage>
        <taxon>unclassified sequences</taxon>
        <taxon>metagenomes</taxon>
        <taxon>ecological metagenomes</taxon>
    </lineage>
</organism>
<dbReference type="AlphaFoldDB" id="A0A3B1CYW3"/>
<name>A0A3B1CYW3_9ZZZZ</name>
<dbReference type="GO" id="GO:0070041">
    <property type="term" value="F:rRNA (uridine-C5-)-methyltransferase activity"/>
    <property type="evidence" value="ECO:0007669"/>
    <property type="project" value="TreeGrafter"/>
</dbReference>
<evidence type="ECO:0000256" key="3">
    <source>
        <dbReference type="ARBA" id="ARBA00022691"/>
    </source>
</evidence>
<dbReference type="PANTHER" id="PTHR11061">
    <property type="entry name" value="RNA M5U METHYLTRANSFERASE"/>
    <property type="match status" value="1"/>
</dbReference>
<gene>
    <name evidence="5" type="ORF">MNBD_NITROSPINAE05-1040</name>
</gene>
<evidence type="ECO:0000256" key="2">
    <source>
        <dbReference type="ARBA" id="ARBA00022679"/>
    </source>
</evidence>
<dbReference type="SUPFAM" id="SSF53335">
    <property type="entry name" value="S-adenosyl-L-methionine-dependent methyltransferases"/>
    <property type="match status" value="1"/>
</dbReference>
<keyword evidence="2" id="KW-0808">Transferase</keyword>
<dbReference type="EMBL" id="UOGG01000046">
    <property type="protein sequence ID" value="VAX27840.1"/>
    <property type="molecule type" value="Genomic_DNA"/>
</dbReference>